<reference evidence="1" key="1">
    <citation type="submission" date="2020-03" db="EMBL/GenBank/DDBJ databases">
        <title>The deep terrestrial virosphere.</title>
        <authorList>
            <person name="Holmfeldt K."/>
            <person name="Nilsson E."/>
            <person name="Simone D."/>
            <person name="Lopez-Fernandez M."/>
            <person name="Wu X."/>
            <person name="de Brujin I."/>
            <person name="Lundin D."/>
            <person name="Andersson A."/>
            <person name="Bertilsson S."/>
            <person name="Dopson M."/>
        </authorList>
    </citation>
    <scope>NUCLEOTIDE SEQUENCE</scope>
    <source>
        <strain evidence="1">MM415B02174</strain>
    </source>
</reference>
<evidence type="ECO:0000313" key="1">
    <source>
        <dbReference type="EMBL" id="QJA85808.1"/>
    </source>
</evidence>
<name>A0A6M3KX41_9ZZZZ</name>
<gene>
    <name evidence="1" type="ORF">MM415B02174_0018</name>
</gene>
<proteinExistence type="predicted"/>
<accession>A0A6M3KX41</accession>
<dbReference type="AlphaFoldDB" id="A0A6M3KX41"/>
<dbReference type="EMBL" id="MT142596">
    <property type="protein sequence ID" value="QJA85808.1"/>
    <property type="molecule type" value="Genomic_DNA"/>
</dbReference>
<protein>
    <submittedName>
        <fullName evidence="1">Uncharacterized protein</fullName>
    </submittedName>
</protein>
<sequence>MRKKIVWESKHYEFNSDVGRLEQYDEHKVEKPSFESEYDAVAIGDEHIPIQKIMHTPFGLWSVDDSMNPFRQFKFWMGHTNFSIGRNAESILRHTPGVEVLRIITRYRFIVGIGRLFKIRDVRIYINKTLCGTEDVTIEKN</sequence>
<organism evidence="1">
    <name type="scientific">viral metagenome</name>
    <dbReference type="NCBI Taxonomy" id="1070528"/>
    <lineage>
        <taxon>unclassified sequences</taxon>
        <taxon>metagenomes</taxon>
        <taxon>organismal metagenomes</taxon>
    </lineage>
</organism>